<dbReference type="PIRSF" id="PIRSF000538">
    <property type="entry name" value="GlpK"/>
    <property type="match status" value="1"/>
</dbReference>
<gene>
    <name evidence="10" type="primary">glpK</name>
    <name evidence="10" type="ORF">E3O11_09035</name>
</gene>
<dbReference type="PANTHER" id="PTHR10196">
    <property type="entry name" value="SUGAR KINASE"/>
    <property type="match status" value="1"/>
</dbReference>
<evidence type="ECO:0000313" key="10">
    <source>
        <dbReference type="EMBL" id="TFB85166.1"/>
    </source>
</evidence>
<accession>A0A4R8VQS9</accession>
<evidence type="ECO:0000256" key="3">
    <source>
        <dbReference type="ARBA" id="ARBA00022741"/>
    </source>
</evidence>
<dbReference type="PROSITE" id="PS00933">
    <property type="entry name" value="FGGY_KINASES_1"/>
    <property type="match status" value="1"/>
</dbReference>
<comment type="similarity">
    <text evidence="1 7">Belongs to the FGGY kinase family.</text>
</comment>
<keyword evidence="2 7" id="KW-0808">Transferase</keyword>
<sequence length="518" mass="55540">MSKHYVLALDEGSSSARAILVDPDGRIVSESATPIKARFPSTGWVELDPWDLWNAAKGAMDRTMAQAGVTASDIAAVGVTTHRETCLIWDRQTGQPVYNAIMWMSKQTDDIVARWSADGLDGQIRARTGLRNDSFFSAGKLAWLLEHVPDVRRRAQLGELAAGTVETWLLWNLTGGRSHLTDPSSASRTALFNIGECKWDEWLCAAYGIPMELLPEVVPSDSCFGYLDAAVLPGGHAASVPVMAILADQQAGLFGQACLEAGSAKNTYGTAGVLTVNVGDAPLIVDGMTSSVAWTLGGRTTYEAEGVVFHSGQTLHWLRDKMRAIDSSESSEALAASVPDNGGVYFVPAFAGLCDPHWDRNVRGAIVGLTLETGIEHVVRAALEAMAYQTRDNIDALARGGMRIPTLKVDGGGIANDFLCQFQADILGIAVHRPHGLERTALGVAHVAGSGVGLWNGADDIAASWRVERVFEPAMSETRREELYAGWQDAVTAARGLPLRKPSSQILPADNQPLLVAR</sequence>
<evidence type="ECO:0000313" key="11">
    <source>
        <dbReference type="Proteomes" id="UP000297963"/>
    </source>
</evidence>
<dbReference type="SUPFAM" id="SSF53067">
    <property type="entry name" value="Actin-like ATPase domain"/>
    <property type="match status" value="2"/>
</dbReference>
<evidence type="ECO:0000256" key="2">
    <source>
        <dbReference type="ARBA" id="ARBA00022679"/>
    </source>
</evidence>
<keyword evidence="3" id="KW-0547">Nucleotide-binding</keyword>
<dbReference type="Pfam" id="PF02782">
    <property type="entry name" value="FGGY_C"/>
    <property type="match status" value="1"/>
</dbReference>
<reference evidence="10 11" key="1">
    <citation type="submission" date="2019-03" db="EMBL/GenBank/DDBJ databases">
        <title>Genomics of glacier-inhabiting Cryobacterium strains.</title>
        <authorList>
            <person name="Liu Q."/>
            <person name="Xin Y.-H."/>
        </authorList>
    </citation>
    <scope>NUCLEOTIDE SEQUENCE [LARGE SCALE GENOMIC DNA]</scope>
    <source>
        <strain evidence="10 11">Hh34</strain>
    </source>
</reference>
<evidence type="ECO:0000259" key="9">
    <source>
        <dbReference type="Pfam" id="PF02782"/>
    </source>
</evidence>
<dbReference type="CDD" id="cd07769">
    <property type="entry name" value="ASKHA_NBD_FGGY_GK"/>
    <property type="match status" value="1"/>
</dbReference>
<dbReference type="InterPro" id="IPR000577">
    <property type="entry name" value="Carb_kinase_FGGY"/>
</dbReference>
<dbReference type="EMBL" id="SOFE01000014">
    <property type="protein sequence ID" value="TFB85166.1"/>
    <property type="molecule type" value="Genomic_DNA"/>
</dbReference>
<dbReference type="Gene3D" id="3.30.420.40">
    <property type="match status" value="2"/>
</dbReference>
<feature type="domain" description="Carbohydrate kinase FGGY N-terminal" evidence="8">
    <location>
        <begin position="5"/>
        <end position="255"/>
    </location>
</feature>
<evidence type="ECO:0000256" key="5">
    <source>
        <dbReference type="ARBA" id="ARBA00022840"/>
    </source>
</evidence>
<dbReference type="GO" id="GO:0004370">
    <property type="term" value="F:glycerol kinase activity"/>
    <property type="evidence" value="ECO:0007669"/>
    <property type="project" value="TreeGrafter"/>
</dbReference>
<comment type="caution">
    <text evidence="10">The sequence shown here is derived from an EMBL/GenBank/DDBJ whole genome shotgun (WGS) entry which is preliminary data.</text>
</comment>
<evidence type="ECO:0000256" key="1">
    <source>
        <dbReference type="ARBA" id="ARBA00009156"/>
    </source>
</evidence>
<dbReference type="InterPro" id="IPR018484">
    <property type="entry name" value="FGGY_N"/>
</dbReference>
<dbReference type="GO" id="GO:0005829">
    <property type="term" value="C:cytosol"/>
    <property type="evidence" value="ECO:0007669"/>
    <property type="project" value="TreeGrafter"/>
</dbReference>
<dbReference type="PROSITE" id="PS00445">
    <property type="entry name" value="FGGY_KINASES_2"/>
    <property type="match status" value="1"/>
</dbReference>
<dbReference type="GO" id="GO:0019563">
    <property type="term" value="P:glycerol catabolic process"/>
    <property type="evidence" value="ECO:0007669"/>
    <property type="project" value="TreeGrafter"/>
</dbReference>
<dbReference type="NCBIfam" id="NF000756">
    <property type="entry name" value="PRK00047.1"/>
    <property type="match status" value="1"/>
</dbReference>
<dbReference type="InterPro" id="IPR043129">
    <property type="entry name" value="ATPase_NBD"/>
</dbReference>
<dbReference type="RefSeq" id="WP_092448154.1">
    <property type="nucleotide sequence ID" value="NZ_BKAC01000010.1"/>
</dbReference>
<evidence type="ECO:0000256" key="6">
    <source>
        <dbReference type="ARBA" id="ARBA00043149"/>
    </source>
</evidence>
<keyword evidence="5" id="KW-0067">ATP-binding</keyword>
<dbReference type="AlphaFoldDB" id="A0A4R8VQS9"/>
<dbReference type="Proteomes" id="UP000297963">
    <property type="component" value="Unassembled WGS sequence"/>
</dbReference>
<feature type="domain" description="Carbohydrate kinase FGGY C-terminal" evidence="9">
    <location>
        <begin position="265"/>
        <end position="449"/>
    </location>
</feature>
<dbReference type="PANTHER" id="PTHR10196:SF69">
    <property type="entry name" value="GLYCEROL KINASE"/>
    <property type="match status" value="1"/>
</dbReference>
<evidence type="ECO:0000256" key="7">
    <source>
        <dbReference type="RuleBase" id="RU003733"/>
    </source>
</evidence>
<protein>
    <recommendedName>
        <fullName evidence="6">ATP:glycerol 3-phosphotransferase</fullName>
    </recommendedName>
</protein>
<organism evidence="10 11">
    <name type="scientific">Cryobacterium levicorallinum</name>
    <dbReference type="NCBI Taxonomy" id="995038"/>
    <lineage>
        <taxon>Bacteria</taxon>
        <taxon>Bacillati</taxon>
        <taxon>Actinomycetota</taxon>
        <taxon>Actinomycetes</taxon>
        <taxon>Micrococcales</taxon>
        <taxon>Microbacteriaceae</taxon>
        <taxon>Cryobacterium</taxon>
    </lineage>
</organism>
<dbReference type="Pfam" id="PF00370">
    <property type="entry name" value="FGGY_N"/>
    <property type="match status" value="1"/>
</dbReference>
<proteinExistence type="inferred from homology"/>
<dbReference type="GO" id="GO:0005524">
    <property type="term" value="F:ATP binding"/>
    <property type="evidence" value="ECO:0007669"/>
    <property type="project" value="UniProtKB-KW"/>
</dbReference>
<keyword evidence="4 7" id="KW-0418">Kinase</keyword>
<evidence type="ECO:0000259" key="8">
    <source>
        <dbReference type="Pfam" id="PF00370"/>
    </source>
</evidence>
<dbReference type="InterPro" id="IPR018485">
    <property type="entry name" value="FGGY_C"/>
</dbReference>
<dbReference type="InterPro" id="IPR018483">
    <property type="entry name" value="Carb_kinase_FGGY_CS"/>
</dbReference>
<evidence type="ECO:0000256" key="4">
    <source>
        <dbReference type="ARBA" id="ARBA00022777"/>
    </source>
</evidence>
<name>A0A4R8VQS9_9MICO</name>